<dbReference type="EMBL" id="UGKR01000003">
    <property type="protein sequence ID" value="STS88026.1"/>
    <property type="molecule type" value="Genomic_DNA"/>
</dbReference>
<proteinExistence type="predicted"/>
<dbReference type="AlphaFoldDB" id="A0A7H4MCH6"/>
<keyword evidence="1" id="KW-0732">Signal</keyword>
<dbReference type="Pfam" id="PF12915">
    <property type="entry name" value="DUF3833"/>
    <property type="match status" value="1"/>
</dbReference>
<feature type="signal peptide" evidence="1">
    <location>
        <begin position="1"/>
        <end position="19"/>
    </location>
</feature>
<name>A0A7H4MCH6_KLEVA</name>
<dbReference type="InterPro" id="IPR024409">
    <property type="entry name" value="DUF3833"/>
</dbReference>
<protein>
    <submittedName>
        <fullName evidence="2">Lipoprotein</fullName>
    </submittedName>
</protein>
<keyword evidence="2" id="KW-0449">Lipoprotein</keyword>
<feature type="chain" id="PRO_5028852263" evidence="1">
    <location>
        <begin position="20"/>
        <end position="357"/>
    </location>
</feature>
<evidence type="ECO:0000313" key="3">
    <source>
        <dbReference type="Proteomes" id="UP000254545"/>
    </source>
</evidence>
<organism evidence="2 3">
    <name type="scientific">Klebsiella variicola</name>
    <dbReference type="NCBI Taxonomy" id="244366"/>
    <lineage>
        <taxon>Bacteria</taxon>
        <taxon>Pseudomonadati</taxon>
        <taxon>Pseudomonadota</taxon>
        <taxon>Gammaproteobacteria</taxon>
        <taxon>Enterobacterales</taxon>
        <taxon>Enterobacteriaceae</taxon>
        <taxon>Klebsiella/Raoultella group</taxon>
        <taxon>Klebsiella</taxon>
        <taxon>Klebsiella pneumoniae complex</taxon>
    </lineage>
</organism>
<dbReference type="Proteomes" id="UP000254545">
    <property type="component" value="Unassembled WGS sequence"/>
</dbReference>
<accession>A0A7H4MCH6</accession>
<sequence>MRFALLLLWLTTLAPEAHAADWLTWRRVGEATLTWGPFTVYQSQLRTPNGRYDGPQQDRALIITYRRDIDREALVDATRDQWQAQGILQQEPRSEAWLRMLQGIWPDVAPGSQLAFVVSGGGGAVLVPRQRRADRLYPARPAPVGGVQHPLSRHLARSAHHLSRTASAVDRRYTMKRILTLGLALLMLILAGCSTEVTEYRQQQPALDIFHYFQGRTEAWGMVQDRNGKQLRRFHVEIDGDVVGDTLTLHERFVYDDGEKQQRVWRIRRTGDNRYQGTAGDIEGVASGQAAGNAFHWRYSMNVEASGSRWLLHFDDWMFLQDGSHLFNKTEMKKFGITVATVTLFFTRTTAEERTAP</sequence>
<reference evidence="2 3" key="1">
    <citation type="submission" date="2018-06" db="EMBL/GenBank/DDBJ databases">
        <authorList>
            <consortium name="Pathogen Informatics"/>
            <person name="Doyle S."/>
        </authorList>
    </citation>
    <scope>NUCLEOTIDE SEQUENCE [LARGE SCALE GENOMIC DNA]</scope>
    <source>
        <strain evidence="2 3">NCTC9177</strain>
    </source>
</reference>
<evidence type="ECO:0000256" key="1">
    <source>
        <dbReference type="SAM" id="SignalP"/>
    </source>
</evidence>
<comment type="caution">
    <text evidence="2">The sequence shown here is derived from an EMBL/GenBank/DDBJ whole genome shotgun (WGS) entry which is preliminary data.</text>
</comment>
<gene>
    <name evidence="2" type="ORF">NCTC9177_01857</name>
</gene>
<evidence type="ECO:0000313" key="2">
    <source>
        <dbReference type="EMBL" id="STS88026.1"/>
    </source>
</evidence>